<dbReference type="PANTHER" id="PTHR43673">
    <property type="entry name" value="NAD(P)H NITROREDUCTASE YDGI-RELATED"/>
    <property type="match status" value="1"/>
</dbReference>
<dbReference type="GO" id="GO:0016491">
    <property type="term" value="F:oxidoreductase activity"/>
    <property type="evidence" value="ECO:0007669"/>
    <property type="project" value="UniProtKB-KW"/>
</dbReference>
<feature type="domain" description="Nitroreductase" evidence="4">
    <location>
        <begin position="8"/>
        <end position="103"/>
    </location>
</feature>
<accession>A0A447TCR8</accession>
<protein>
    <submittedName>
        <fullName evidence="5">Oxygen-insensitive NAD(P)H nitroreductase</fullName>
        <ecNumber evidence="5">1.-.-.-</ecNumber>
    </submittedName>
</protein>
<feature type="compositionally biased region" description="Basic and acidic residues" evidence="3">
    <location>
        <begin position="160"/>
        <end position="170"/>
    </location>
</feature>
<dbReference type="InterPro" id="IPR000415">
    <property type="entry name" value="Nitroreductase-like"/>
</dbReference>
<evidence type="ECO:0000256" key="1">
    <source>
        <dbReference type="ARBA" id="ARBA00007118"/>
    </source>
</evidence>
<dbReference type="EC" id="1.-.-.-" evidence="5"/>
<feature type="region of interest" description="Disordered" evidence="3">
    <location>
        <begin position="158"/>
        <end position="230"/>
    </location>
</feature>
<evidence type="ECO:0000313" key="5">
    <source>
        <dbReference type="EMBL" id="VEB42693.1"/>
    </source>
</evidence>
<evidence type="ECO:0000256" key="2">
    <source>
        <dbReference type="ARBA" id="ARBA00023002"/>
    </source>
</evidence>
<dbReference type="Gene3D" id="3.40.109.10">
    <property type="entry name" value="NADH Oxidase"/>
    <property type="match status" value="1"/>
</dbReference>
<evidence type="ECO:0000313" key="6">
    <source>
        <dbReference type="Proteomes" id="UP000275777"/>
    </source>
</evidence>
<gene>
    <name evidence="5" type="primary">nfnB</name>
    <name evidence="5" type="ORF">NCTC9695_03143</name>
</gene>
<dbReference type="Proteomes" id="UP000275777">
    <property type="component" value="Chromosome"/>
</dbReference>
<sequence length="230" mass="25922">MNIAHYAQTRYTTKAFDPGFRLSAGQIEQIETLLRHSPSSTNSQPWHFFIAGSDEGKARVAKATADGYAFNQAKVLHASHVVVFCTRAALDDAYLRTLLDQEERDGRFASPEARAGQHKGRSYFADMHRFELRDARTGWKNRFIWRWAPCSWRGGAGNRRLPDRRLRPADSGRGAGLAGEGADRFGDRRPGPPLRRRLQRQAAEVPPAGRGRHHPSVTQNRAARRARSPR</sequence>
<reference evidence="5 6" key="1">
    <citation type="submission" date="2018-12" db="EMBL/GenBank/DDBJ databases">
        <authorList>
            <consortium name="Pathogen Informatics"/>
        </authorList>
    </citation>
    <scope>NUCLEOTIDE SEQUENCE [LARGE SCALE GENOMIC DNA]</scope>
    <source>
        <strain evidence="5 6">NCTC9695</strain>
    </source>
</reference>
<feature type="compositionally biased region" description="Basic and acidic residues" evidence="3">
    <location>
        <begin position="181"/>
        <end position="190"/>
    </location>
</feature>
<dbReference type="Pfam" id="PF00881">
    <property type="entry name" value="Nitroreductase"/>
    <property type="match status" value="1"/>
</dbReference>
<keyword evidence="2 5" id="KW-0560">Oxidoreductase</keyword>
<comment type="similarity">
    <text evidence="1">Belongs to the nitroreductase family.</text>
</comment>
<proteinExistence type="inferred from homology"/>
<dbReference type="EMBL" id="LR134182">
    <property type="protein sequence ID" value="VEB42693.1"/>
    <property type="molecule type" value="Genomic_DNA"/>
</dbReference>
<organism evidence="5 6">
    <name type="scientific">Chromobacterium violaceum</name>
    <dbReference type="NCBI Taxonomy" id="536"/>
    <lineage>
        <taxon>Bacteria</taxon>
        <taxon>Pseudomonadati</taxon>
        <taxon>Pseudomonadota</taxon>
        <taxon>Betaproteobacteria</taxon>
        <taxon>Neisseriales</taxon>
        <taxon>Chromobacteriaceae</taxon>
        <taxon>Chromobacterium</taxon>
    </lineage>
</organism>
<dbReference type="SUPFAM" id="SSF55469">
    <property type="entry name" value="FMN-dependent nitroreductase-like"/>
    <property type="match status" value="1"/>
</dbReference>
<name>A0A447TCR8_CHRVL</name>
<dbReference type="InterPro" id="IPR029479">
    <property type="entry name" value="Nitroreductase"/>
</dbReference>
<dbReference type="AlphaFoldDB" id="A0A447TCR8"/>
<evidence type="ECO:0000256" key="3">
    <source>
        <dbReference type="SAM" id="MobiDB-lite"/>
    </source>
</evidence>
<evidence type="ECO:0000259" key="4">
    <source>
        <dbReference type="Pfam" id="PF00881"/>
    </source>
</evidence>
<dbReference type="PANTHER" id="PTHR43673:SF10">
    <property type="entry name" value="NADH DEHYDROGENASE_NAD(P)H NITROREDUCTASE XCC3605-RELATED"/>
    <property type="match status" value="1"/>
</dbReference>